<evidence type="ECO:0000259" key="2">
    <source>
        <dbReference type="Pfam" id="PF04069"/>
    </source>
</evidence>
<sequence length="302" mass="32774">MRYLKRIGAIALSALLCFGPALFGSSVAVQAASLTVGGKDFTEQFLMAEMTKQLLESKGYEVDKKDGMGSNIVRAALESGEVDLYWEYTGTSLITFNKVTDKLSPEATYEKVRELDGKKGLVWLKPSKANDTYALAIRKGNPKTDGMVTISDLAAAYNAGKKPLMATTAEFTKREDGLLGLQKTYGFKAGRANIRPIEIGLVYPALGNGDVDIAVVGATDGRVAAMKLILLKDDKNFFPNYAMVPVVRKETLDAHPDLQGILEALADKLDDATMQKLNGEVDVERKSIHDVATEFLKAQGLI</sequence>
<reference evidence="3 4" key="1">
    <citation type="journal article" date="2016" name="Antonie Van Leeuwenhoek">
        <title>Dongia soli sp. nov., isolated from soil from Dokdo, Korea.</title>
        <authorList>
            <person name="Kim D.U."/>
            <person name="Lee H."/>
            <person name="Kim H."/>
            <person name="Kim S.G."/>
            <person name="Ka J.O."/>
        </authorList>
    </citation>
    <scope>NUCLEOTIDE SEQUENCE [LARGE SCALE GENOMIC DNA]</scope>
    <source>
        <strain evidence="3 4">D78</strain>
    </source>
</reference>
<dbReference type="RefSeq" id="WP_320509835.1">
    <property type="nucleotide sequence ID" value="NZ_JAXCLW010000006.1"/>
</dbReference>
<dbReference type="SUPFAM" id="SSF53850">
    <property type="entry name" value="Periplasmic binding protein-like II"/>
    <property type="match status" value="1"/>
</dbReference>
<proteinExistence type="predicted"/>
<name>A0ABU5EEJ0_9PROT</name>
<evidence type="ECO:0000313" key="3">
    <source>
        <dbReference type="EMBL" id="MDY0884761.1"/>
    </source>
</evidence>
<evidence type="ECO:0000313" key="4">
    <source>
        <dbReference type="Proteomes" id="UP001279642"/>
    </source>
</evidence>
<dbReference type="CDD" id="cd13611">
    <property type="entry name" value="PBP2_YehZ"/>
    <property type="match status" value="1"/>
</dbReference>
<feature type="domain" description="ABC-type glycine betaine transport system substrate-binding" evidence="2">
    <location>
        <begin position="33"/>
        <end position="297"/>
    </location>
</feature>
<comment type="caution">
    <text evidence="3">The sequence shown here is derived from an EMBL/GenBank/DDBJ whole genome shotgun (WGS) entry which is preliminary data.</text>
</comment>
<dbReference type="Gene3D" id="3.40.190.10">
    <property type="entry name" value="Periplasmic binding protein-like II"/>
    <property type="match status" value="1"/>
</dbReference>
<feature type="chain" id="PRO_5047180393" evidence="1">
    <location>
        <begin position="32"/>
        <end position="302"/>
    </location>
</feature>
<evidence type="ECO:0000256" key="1">
    <source>
        <dbReference type="SAM" id="SignalP"/>
    </source>
</evidence>
<keyword evidence="1" id="KW-0732">Signal</keyword>
<accession>A0ABU5EEJ0</accession>
<protein>
    <submittedName>
        <fullName evidence="3">Glycine betaine ABC transporter substrate-binding protein</fullName>
    </submittedName>
</protein>
<dbReference type="InterPro" id="IPR007210">
    <property type="entry name" value="ABC_Gly_betaine_transp_sub-bd"/>
</dbReference>
<feature type="signal peptide" evidence="1">
    <location>
        <begin position="1"/>
        <end position="31"/>
    </location>
</feature>
<gene>
    <name evidence="3" type="ORF">SMD27_18100</name>
</gene>
<dbReference type="EMBL" id="JAXCLW010000006">
    <property type="protein sequence ID" value="MDY0884761.1"/>
    <property type="molecule type" value="Genomic_DNA"/>
</dbReference>
<organism evidence="3 4">
    <name type="scientific">Dongia soli</name>
    <dbReference type="NCBI Taxonomy" id="600628"/>
    <lineage>
        <taxon>Bacteria</taxon>
        <taxon>Pseudomonadati</taxon>
        <taxon>Pseudomonadota</taxon>
        <taxon>Alphaproteobacteria</taxon>
        <taxon>Rhodospirillales</taxon>
        <taxon>Dongiaceae</taxon>
        <taxon>Dongia</taxon>
    </lineage>
</organism>
<dbReference type="Gene3D" id="3.40.190.120">
    <property type="entry name" value="Osmoprotection protein (prox), domain 2"/>
    <property type="match status" value="1"/>
</dbReference>
<dbReference type="Pfam" id="PF04069">
    <property type="entry name" value="OpuAC"/>
    <property type="match status" value="1"/>
</dbReference>
<dbReference type="Proteomes" id="UP001279642">
    <property type="component" value="Unassembled WGS sequence"/>
</dbReference>
<keyword evidence="4" id="KW-1185">Reference proteome</keyword>